<evidence type="ECO:0008006" key="4">
    <source>
        <dbReference type="Google" id="ProtNLM"/>
    </source>
</evidence>
<feature type="region of interest" description="Disordered" evidence="1">
    <location>
        <begin position="213"/>
        <end position="236"/>
    </location>
</feature>
<feature type="compositionally biased region" description="Basic and acidic residues" evidence="1">
    <location>
        <begin position="17"/>
        <end position="34"/>
    </location>
</feature>
<feature type="region of interest" description="Disordered" evidence="1">
    <location>
        <begin position="1"/>
        <end position="73"/>
    </location>
</feature>
<dbReference type="Proteomes" id="UP000748025">
    <property type="component" value="Unassembled WGS sequence"/>
</dbReference>
<dbReference type="OrthoDB" id="2103031at2759"/>
<protein>
    <recommendedName>
        <fullName evidence="4">Autophagy-related protein 6</fullName>
    </recommendedName>
</protein>
<reference evidence="2" key="1">
    <citation type="journal article" date="2020" name="bioRxiv">
        <title>Whole genome comparisons of ergot fungi reveals the divergence and evolution of species within the genus Claviceps are the result of varying mechanisms driving genome evolution and host range expansion.</title>
        <authorList>
            <person name="Wyka S.A."/>
            <person name="Mondo S.J."/>
            <person name="Liu M."/>
            <person name="Dettman J."/>
            <person name="Nalam V."/>
            <person name="Broders K.D."/>
        </authorList>
    </citation>
    <scope>NUCLEOTIDE SEQUENCE</scope>
    <source>
        <strain evidence="2">CCC 602</strain>
    </source>
</reference>
<sequence>MGWFPSIFGSGRSPSDPLEKLDPKLREFLEKESPVKYTPNNQAQTSPTPAPQTQSQSQSQDLQKPSERTGDAAVVPSASLYPDGRYAHLWKNYRPLQEVESEAATDHDKLMGVLEGFKERKAAIGRAALENCAIQQEDWVNCMKHGSWEDQLQMCKHQVRSFERCYTMQSRFLRALGYGSVDGRSPQVEENIQMHADRLYERMIQHEAAVEKAKKEGTPIPVFDPALPKASSTPKVVPTDELEKQWRDRLEKLPQEERVVEEAALRADLQAKSEVARSVKQIWAAQKEERDARKADGQSTFSDSLAGLFGRSGNEGKK</sequence>
<feature type="compositionally biased region" description="Basic and acidic residues" evidence="1">
    <location>
        <begin position="287"/>
        <end position="296"/>
    </location>
</feature>
<feature type="region of interest" description="Disordered" evidence="1">
    <location>
        <begin position="287"/>
        <end position="318"/>
    </location>
</feature>
<dbReference type="AlphaFoldDB" id="A0A9P7NE15"/>
<name>A0A9P7NE15_9HYPO</name>
<comment type="caution">
    <text evidence="2">The sequence shown here is derived from an EMBL/GenBank/DDBJ whole genome shotgun (WGS) entry which is preliminary data.</text>
</comment>
<evidence type="ECO:0000313" key="2">
    <source>
        <dbReference type="EMBL" id="KAG6013782.1"/>
    </source>
</evidence>
<accession>A0A9P7NE15</accession>
<dbReference type="EMBL" id="SRPW01000546">
    <property type="protein sequence ID" value="KAG6013782.1"/>
    <property type="molecule type" value="Genomic_DNA"/>
</dbReference>
<evidence type="ECO:0000313" key="3">
    <source>
        <dbReference type="Proteomes" id="UP000748025"/>
    </source>
</evidence>
<keyword evidence="3" id="KW-1185">Reference proteome</keyword>
<evidence type="ECO:0000256" key="1">
    <source>
        <dbReference type="SAM" id="MobiDB-lite"/>
    </source>
</evidence>
<proteinExistence type="predicted"/>
<feature type="compositionally biased region" description="Low complexity" evidence="1">
    <location>
        <begin position="42"/>
        <end position="60"/>
    </location>
</feature>
<gene>
    <name evidence="2" type="ORF">E4U43_007116</name>
</gene>
<organism evidence="2 3">
    <name type="scientific">Claviceps pusilla</name>
    <dbReference type="NCBI Taxonomy" id="123648"/>
    <lineage>
        <taxon>Eukaryota</taxon>
        <taxon>Fungi</taxon>
        <taxon>Dikarya</taxon>
        <taxon>Ascomycota</taxon>
        <taxon>Pezizomycotina</taxon>
        <taxon>Sordariomycetes</taxon>
        <taxon>Hypocreomycetidae</taxon>
        <taxon>Hypocreales</taxon>
        <taxon>Clavicipitaceae</taxon>
        <taxon>Claviceps</taxon>
    </lineage>
</organism>